<dbReference type="CDD" id="cd07035">
    <property type="entry name" value="TPP_PYR_POX_like"/>
    <property type="match status" value="1"/>
</dbReference>
<organism evidence="4">
    <name type="scientific">marine metagenome</name>
    <dbReference type="NCBI Taxonomy" id="408172"/>
    <lineage>
        <taxon>unclassified sequences</taxon>
        <taxon>metagenomes</taxon>
        <taxon>ecological metagenomes</taxon>
    </lineage>
</organism>
<dbReference type="InterPro" id="IPR051818">
    <property type="entry name" value="TPP_dependent_decarboxylase"/>
</dbReference>
<dbReference type="PANTHER" id="PTHR42818">
    <property type="entry name" value="SULFOPYRUVATE DECARBOXYLASE SUBUNIT ALPHA"/>
    <property type="match status" value="1"/>
</dbReference>
<dbReference type="GO" id="GO:0030976">
    <property type="term" value="F:thiamine pyrophosphate binding"/>
    <property type="evidence" value="ECO:0007669"/>
    <property type="project" value="InterPro"/>
</dbReference>
<dbReference type="GO" id="GO:0016831">
    <property type="term" value="F:carboxy-lyase activity"/>
    <property type="evidence" value="ECO:0007669"/>
    <property type="project" value="UniProtKB-KW"/>
</dbReference>
<sequence length="190" mass="21204">MDRTPYQRRLQASRTGNRILSITAECVVDILKKSSFSDIAGVPDSTFGSLFKLIDQDPEINYYRANREDTALGISSGVSISGKNSCILMQNSGIGNIINPLTSFNLLYKIPVLLIIGWRGYGGKPNDAPEHWIMGEKTKDYFSMLGIPYITFENTEEDSDNLQKKLMAEFKIYSKQPQIKAIIIKSGVIA</sequence>
<dbReference type="Pfam" id="PF02776">
    <property type="entry name" value="TPP_enzyme_N"/>
    <property type="match status" value="1"/>
</dbReference>
<gene>
    <name evidence="4" type="ORF">METZ01_LOCUS362255</name>
</gene>
<dbReference type="InterPro" id="IPR029061">
    <property type="entry name" value="THDP-binding"/>
</dbReference>
<evidence type="ECO:0000313" key="4">
    <source>
        <dbReference type="EMBL" id="SVD09401.1"/>
    </source>
</evidence>
<evidence type="ECO:0000256" key="2">
    <source>
        <dbReference type="ARBA" id="ARBA00023239"/>
    </source>
</evidence>
<dbReference type="InterPro" id="IPR012001">
    <property type="entry name" value="Thiamin_PyroP_enz_TPP-bd_dom"/>
</dbReference>
<evidence type="ECO:0000256" key="1">
    <source>
        <dbReference type="ARBA" id="ARBA00022793"/>
    </source>
</evidence>
<dbReference type="Gene3D" id="3.40.50.970">
    <property type="match status" value="1"/>
</dbReference>
<reference evidence="4" key="1">
    <citation type="submission" date="2018-05" db="EMBL/GenBank/DDBJ databases">
        <authorList>
            <person name="Lanie J.A."/>
            <person name="Ng W.-L."/>
            <person name="Kazmierczak K.M."/>
            <person name="Andrzejewski T.M."/>
            <person name="Davidsen T.M."/>
            <person name="Wayne K.J."/>
            <person name="Tettelin H."/>
            <person name="Glass J.I."/>
            <person name="Rusch D."/>
            <person name="Podicherti R."/>
            <person name="Tsui H.-C.T."/>
            <person name="Winkler M.E."/>
        </authorList>
    </citation>
    <scope>NUCLEOTIDE SEQUENCE</scope>
</reference>
<accession>A0A382SKG9</accession>
<protein>
    <recommendedName>
        <fullName evidence="3">Thiamine pyrophosphate enzyme N-terminal TPP-binding domain-containing protein</fullName>
    </recommendedName>
</protein>
<evidence type="ECO:0000259" key="3">
    <source>
        <dbReference type="Pfam" id="PF02776"/>
    </source>
</evidence>
<keyword evidence="1" id="KW-0210">Decarboxylase</keyword>
<feature type="domain" description="Thiamine pyrophosphate enzyme N-terminal TPP-binding" evidence="3">
    <location>
        <begin position="24"/>
        <end position="125"/>
    </location>
</feature>
<keyword evidence="2" id="KW-0456">Lyase</keyword>
<proteinExistence type="predicted"/>
<dbReference type="SUPFAM" id="SSF52518">
    <property type="entry name" value="Thiamin diphosphate-binding fold (THDP-binding)"/>
    <property type="match status" value="1"/>
</dbReference>
<dbReference type="PANTHER" id="PTHR42818:SF1">
    <property type="entry name" value="SULFOPYRUVATE DECARBOXYLASE"/>
    <property type="match status" value="1"/>
</dbReference>
<dbReference type="AlphaFoldDB" id="A0A382SKG9"/>
<dbReference type="EMBL" id="UINC01129184">
    <property type="protein sequence ID" value="SVD09401.1"/>
    <property type="molecule type" value="Genomic_DNA"/>
</dbReference>
<name>A0A382SKG9_9ZZZZ</name>